<protein>
    <submittedName>
        <fullName evidence="2">Metal-dependent hydrolase of the beta-lactamase superfamily I</fullName>
    </submittedName>
</protein>
<dbReference type="EMBL" id="JMCB01000004">
    <property type="protein sequence ID" value="KFE69599.1"/>
    <property type="molecule type" value="Genomic_DNA"/>
</dbReference>
<dbReference type="InterPro" id="IPR001279">
    <property type="entry name" value="Metallo-B-lactamas"/>
</dbReference>
<dbReference type="SUPFAM" id="SSF56281">
    <property type="entry name" value="Metallo-hydrolase/oxidoreductase"/>
    <property type="match status" value="1"/>
</dbReference>
<evidence type="ECO:0000313" key="2">
    <source>
        <dbReference type="EMBL" id="KFE69599.1"/>
    </source>
</evidence>
<reference evidence="2 3" key="1">
    <citation type="submission" date="2014-04" db="EMBL/GenBank/DDBJ databases">
        <title>Genome assembly of Hyalangium minutum DSM 14724.</title>
        <authorList>
            <person name="Sharma G."/>
            <person name="Subramanian S."/>
        </authorList>
    </citation>
    <scope>NUCLEOTIDE SEQUENCE [LARGE SCALE GENOMIC DNA]</scope>
    <source>
        <strain evidence="2 3">DSM 14724</strain>
    </source>
</reference>
<dbReference type="SMART" id="SM00849">
    <property type="entry name" value="Lactamase_B"/>
    <property type="match status" value="1"/>
</dbReference>
<keyword evidence="2" id="KW-0378">Hydrolase</keyword>
<accession>A0A085WPI6</accession>
<dbReference type="Pfam" id="PF12706">
    <property type="entry name" value="Lactamase_B_2"/>
    <property type="match status" value="1"/>
</dbReference>
<name>A0A085WPI6_9BACT</name>
<dbReference type="RefSeq" id="WP_044186929.1">
    <property type="nucleotide sequence ID" value="NZ_JMCB01000004.1"/>
</dbReference>
<dbReference type="STRING" id="394096.DB31_6574"/>
<dbReference type="AlphaFoldDB" id="A0A085WPI6"/>
<organism evidence="2 3">
    <name type="scientific">Hyalangium minutum</name>
    <dbReference type="NCBI Taxonomy" id="394096"/>
    <lineage>
        <taxon>Bacteria</taxon>
        <taxon>Pseudomonadati</taxon>
        <taxon>Myxococcota</taxon>
        <taxon>Myxococcia</taxon>
        <taxon>Myxococcales</taxon>
        <taxon>Cystobacterineae</taxon>
        <taxon>Archangiaceae</taxon>
        <taxon>Hyalangium</taxon>
    </lineage>
</organism>
<keyword evidence="3" id="KW-1185">Reference proteome</keyword>
<sequence>MKGSKSTAAKTHFHVRFWGVRGSIPAPGPQTRKYGGNTPCVEMQVGDSLLIFDLGTGVRPLGDSLLAKGTPVEASVFLSHYHYDHLQGLPFFTPIFVPQNTFTFYGAARNGQSVKEILSGQMTQPYFPVTAEGVFKAKLSYHDIQSGEALKVGPANITTVELYHPGGNLGYRVECEGRTVVYATDIEHGRDEERFFEFAKGTDLLIYDSMYTEDEYCGRHGSPRTGWGHSTWQAAIRAADACQAKTLVLFHHDPTRDDAAMDKLLRQVRKHRPEAIAAREDMTLKL</sequence>
<proteinExistence type="predicted"/>
<dbReference type="Gene3D" id="3.60.15.10">
    <property type="entry name" value="Ribonuclease Z/Hydroxyacylglutathione hydrolase-like"/>
    <property type="match status" value="1"/>
</dbReference>
<evidence type="ECO:0000259" key="1">
    <source>
        <dbReference type="SMART" id="SM00849"/>
    </source>
</evidence>
<gene>
    <name evidence="2" type="ORF">DB31_6574</name>
</gene>
<comment type="caution">
    <text evidence="2">The sequence shown here is derived from an EMBL/GenBank/DDBJ whole genome shotgun (WGS) entry which is preliminary data.</text>
</comment>
<feature type="domain" description="Metallo-beta-lactamase" evidence="1">
    <location>
        <begin position="37"/>
        <end position="229"/>
    </location>
</feature>
<dbReference type="CDD" id="cd07715">
    <property type="entry name" value="TaR3-like_MBL-fold"/>
    <property type="match status" value="1"/>
</dbReference>
<dbReference type="GO" id="GO:0016787">
    <property type="term" value="F:hydrolase activity"/>
    <property type="evidence" value="ECO:0007669"/>
    <property type="project" value="UniProtKB-KW"/>
</dbReference>
<evidence type="ECO:0000313" key="3">
    <source>
        <dbReference type="Proteomes" id="UP000028725"/>
    </source>
</evidence>
<dbReference type="PANTHER" id="PTHR42663:SF4">
    <property type="entry name" value="SLL1036 PROTEIN"/>
    <property type="match status" value="1"/>
</dbReference>
<dbReference type="PANTHER" id="PTHR42663">
    <property type="entry name" value="HYDROLASE C777.06C-RELATED-RELATED"/>
    <property type="match status" value="1"/>
</dbReference>
<dbReference type="Proteomes" id="UP000028725">
    <property type="component" value="Unassembled WGS sequence"/>
</dbReference>
<dbReference type="InterPro" id="IPR036866">
    <property type="entry name" value="RibonucZ/Hydroxyglut_hydro"/>
</dbReference>